<dbReference type="Gene3D" id="2.40.100.10">
    <property type="entry name" value="Cyclophilin-like"/>
    <property type="match status" value="2"/>
</dbReference>
<sequence length="965" mass="106430">MPKVKNPHVFLDISIGGGRPERITFELFANLVPKTAENFRALCTGEKGIGASTQKPLHFKGTIFHRIVKGFMAQLKRSMLFLGLGGKSIYGGNFPDENFRLSHDQPGVLSMAENTWSLERWSVECLKWLDEVGTGNGRPFCQVKIVDCGEVSSKFTQDELQGEKGNRSRRLGFPHDSEACTCRKIDEWKEGIKEELLEALRGQLKETVREEVMQVISQSQVALAPVIGEPSPPHHRSNSASSAPLVQSDAKFPLDDIQKPMPCKLLVRLVSSFPVEAGWNSVELLTLNLVAVGALLIAAGLFHKSPKGAGATMPKVKNPHVFMDISIGGGSAERITFELFANLVPKTAENFRALCTGEKGLGASTQKPLYYKGTNIHRIVEGFVAQGGDFSRGDGRGGESIYGGKFPDENFRLMHDQPGVLSMANAGPDTNGSQFFITFKPLPHLDGKHVVFGKVVSGIDLLKKLEAVSGENGTPTRQVKIVDCGEVSNINSQDQLQGEKEKKLRRANANSNAEGRTKSKKASSDDKHRKKRKHYSSDSYSSDTSDSRSYSSDSGSESESYSSSSLDTSSSSDHRRKRRKGSKKDKHKPTKKKGKHTKSKKKSRGSKRRSRRSYGSSSDDSISSKTDNSSSDSESGGRGTKRSKRKDKESTKMTISEQGRTFEDVDKGKHMVTAVHHSHDGSKPSNKDENGADDKSGNYNPEDRNDRVASSRINPIQADVNLTKPGSADGNNGADTAEAGMSRTGTERHLPSNEPVATNGKDVAMGSTDNGQPQRIRKGRGFTQKYGYARRYRTPSPERPPVRPCYDGGRDDRWNNFNRYGRNGPYSRRSPVRRYHGSPRASSPYRYPRRDRSRSRSRSPVRHRDRGGYRRPSPRRSHSPAEQTRRDASNRPPRSGHGGGGPDHRGSSPTVNRGRSRSRSKSRDPSRSRSPEAAPAKRESSRYNRRRSSSSRSSSPDGNKGLVSY</sequence>
<dbReference type="PANTHER" id="PTHR11071">
    <property type="entry name" value="PEPTIDYL-PROLYL CIS-TRANS ISOMERASE"/>
    <property type="match status" value="1"/>
</dbReference>
<evidence type="ECO:0000259" key="7">
    <source>
        <dbReference type="PROSITE" id="PS50072"/>
    </source>
</evidence>
<gene>
    <name evidence="8" type="ORF">C2845_PM04G04080</name>
</gene>
<dbReference type="Pfam" id="PF00160">
    <property type="entry name" value="Pro_isomerase"/>
    <property type="match status" value="2"/>
</dbReference>
<keyword evidence="4" id="KW-0697">Rotamase</keyword>
<proteinExistence type="inferred from homology"/>
<dbReference type="GO" id="GO:0003755">
    <property type="term" value="F:peptidyl-prolyl cis-trans isomerase activity"/>
    <property type="evidence" value="ECO:0007669"/>
    <property type="project" value="UniProtKB-KW"/>
</dbReference>
<keyword evidence="5" id="KW-0413">Isomerase</keyword>
<name>A0A3L6QU94_PANMI</name>
<feature type="compositionally biased region" description="Basic residues" evidence="6">
    <location>
        <begin position="574"/>
        <end position="612"/>
    </location>
</feature>
<evidence type="ECO:0000256" key="1">
    <source>
        <dbReference type="ARBA" id="ARBA00000971"/>
    </source>
</evidence>
<feature type="compositionally biased region" description="Basic and acidic residues" evidence="6">
    <location>
        <begin position="921"/>
        <end position="942"/>
    </location>
</feature>
<dbReference type="EMBL" id="PQIB02000011">
    <property type="protein sequence ID" value="RLM86681.1"/>
    <property type="molecule type" value="Genomic_DNA"/>
</dbReference>
<keyword evidence="9" id="KW-1185">Reference proteome</keyword>
<feature type="compositionally biased region" description="Basic and acidic residues" evidence="6">
    <location>
        <begin position="660"/>
        <end position="669"/>
    </location>
</feature>
<dbReference type="FunFam" id="2.40.100.10:FF:000022">
    <property type="entry name" value="Peptidyl-prolyl cis-trans isomerase CYP95"/>
    <property type="match status" value="1"/>
</dbReference>
<dbReference type="PROSITE" id="PS50072">
    <property type="entry name" value="CSA_PPIASE_2"/>
    <property type="match status" value="2"/>
</dbReference>
<feature type="compositionally biased region" description="Low complexity" evidence="6">
    <location>
        <begin position="537"/>
        <end position="571"/>
    </location>
</feature>
<feature type="compositionally biased region" description="Basic residues" evidence="6">
    <location>
        <begin position="847"/>
        <end position="865"/>
    </location>
</feature>
<feature type="domain" description="PPIase cyclophilin-type" evidence="7">
    <location>
        <begin position="322"/>
        <end position="486"/>
    </location>
</feature>
<evidence type="ECO:0000313" key="9">
    <source>
        <dbReference type="Proteomes" id="UP000275267"/>
    </source>
</evidence>
<accession>A0A3L6QU94</accession>
<organism evidence="8 9">
    <name type="scientific">Panicum miliaceum</name>
    <name type="common">Proso millet</name>
    <name type="synonym">Broomcorn millet</name>
    <dbReference type="NCBI Taxonomy" id="4540"/>
    <lineage>
        <taxon>Eukaryota</taxon>
        <taxon>Viridiplantae</taxon>
        <taxon>Streptophyta</taxon>
        <taxon>Embryophyta</taxon>
        <taxon>Tracheophyta</taxon>
        <taxon>Spermatophyta</taxon>
        <taxon>Magnoliopsida</taxon>
        <taxon>Liliopsida</taxon>
        <taxon>Poales</taxon>
        <taxon>Poaceae</taxon>
        <taxon>PACMAD clade</taxon>
        <taxon>Panicoideae</taxon>
        <taxon>Panicodae</taxon>
        <taxon>Paniceae</taxon>
        <taxon>Panicinae</taxon>
        <taxon>Panicum</taxon>
        <taxon>Panicum sect. Panicum</taxon>
    </lineage>
</organism>
<dbReference type="PRINTS" id="PR00153">
    <property type="entry name" value="CSAPPISMRASE"/>
</dbReference>
<dbReference type="AlphaFoldDB" id="A0A3L6QU94"/>
<evidence type="ECO:0000256" key="5">
    <source>
        <dbReference type="ARBA" id="ARBA00023235"/>
    </source>
</evidence>
<comment type="similarity">
    <text evidence="2">Belongs to the cyclophilin-type PPIase family.</text>
</comment>
<dbReference type="STRING" id="4540.A0A3L6QU94"/>
<dbReference type="InterPro" id="IPR002130">
    <property type="entry name" value="Cyclophilin-type_PPIase_dom"/>
</dbReference>
<dbReference type="GO" id="GO:0005737">
    <property type="term" value="C:cytoplasm"/>
    <property type="evidence" value="ECO:0007669"/>
    <property type="project" value="TreeGrafter"/>
</dbReference>
<evidence type="ECO:0000256" key="2">
    <source>
        <dbReference type="ARBA" id="ARBA00007365"/>
    </source>
</evidence>
<dbReference type="EC" id="5.2.1.8" evidence="3"/>
<dbReference type="GO" id="GO:0006457">
    <property type="term" value="P:protein folding"/>
    <property type="evidence" value="ECO:0007669"/>
    <property type="project" value="TreeGrafter"/>
</dbReference>
<reference evidence="9" key="1">
    <citation type="journal article" date="2019" name="Nat. Commun.">
        <title>The genome of broomcorn millet.</title>
        <authorList>
            <person name="Zou C."/>
            <person name="Miki D."/>
            <person name="Li D."/>
            <person name="Tang Q."/>
            <person name="Xiao L."/>
            <person name="Rajput S."/>
            <person name="Deng P."/>
            <person name="Jia W."/>
            <person name="Huang R."/>
            <person name="Zhang M."/>
            <person name="Sun Y."/>
            <person name="Hu J."/>
            <person name="Fu X."/>
            <person name="Schnable P.S."/>
            <person name="Li F."/>
            <person name="Zhang H."/>
            <person name="Feng B."/>
            <person name="Zhu X."/>
            <person name="Liu R."/>
            <person name="Schnable J.C."/>
            <person name="Zhu J.-K."/>
            <person name="Zhang H."/>
        </authorList>
    </citation>
    <scope>NUCLEOTIDE SEQUENCE [LARGE SCALE GENOMIC DNA]</scope>
</reference>
<feature type="region of interest" description="Disordered" evidence="6">
    <location>
        <begin position="492"/>
        <end position="965"/>
    </location>
</feature>
<comment type="catalytic activity">
    <reaction evidence="1">
        <text>[protein]-peptidylproline (omega=180) = [protein]-peptidylproline (omega=0)</text>
        <dbReference type="Rhea" id="RHEA:16237"/>
        <dbReference type="Rhea" id="RHEA-COMP:10747"/>
        <dbReference type="Rhea" id="RHEA-COMP:10748"/>
        <dbReference type="ChEBI" id="CHEBI:83833"/>
        <dbReference type="ChEBI" id="CHEBI:83834"/>
        <dbReference type="EC" id="5.2.1.8"/>
    </reaction>
</comment>
<dbReference type="SUPFAM" id="SSF50891">
    <property type="entry name" value="Cyclophilin-like"/>
    <property type="match status" value="2"/>
</dbReference>
<comment type="caution">
    <text evidence="8">The sequence shown here is derived from an EMBL/GenBank/DDBJ whole genome shotgun (WGS) entry which is preliminary data.</text>
</comment>
<dbReference type="PANTHER" id="PTHR11071:SF561">
    <property type="entry name" value="PEPTIDYL-PROLYL CIS-TRANS ISOMERASE D-RELATED"/>
    <property type="match status" value="1"/>
</dbReference>
<dbReference type="InterPro" id="IPR029000">
    <property type="entry name" value="Cyclophilin-like_dom_sf"/>
</dbReference>
<feature type="domain" description="PPIase cyclophilin-type" evidence="7">
    <location>
        <begin position="10"/>
        <end position="174"/>
    </location>
</feature>
<feature type="compositionally biased region" description="Low complexity" evidence="6">
    <location>
        <begin position="613"/>
        <end position="634"/>
    </location>
</feature>
<dbReference type="GO" id="GO:0016018">
    <property type="term" value="F:cyclosporin A binding"/>
    <property type="evidence" value="ECO:0007669"/>
    <property type="project" value="TreeGrafter"/>
</dbReference>
<evidence type="ECO:0000256" key="4">
    <source>
        <dbReference type="ARBA" id="ARBA00023110"/>
    </source>
</evidence>
<evidence type="ECO:0000313" key="8">
    <source>
        <dbReference type="EMBL" id="RLM86681.1"/>
    </source>
</evidence>
<dbReference type="Proteomes" id="UP000275267">
    <property type="component" value="Unassembled WGS sequence"/>
</dbReference>
<evidence type="ECO:0000256" key="6">
    <source>
        <dbReference type="SAM" id="MobiDB-lite"/>
    </source>
</evidence>
<feature type="compositionally biased region" description="Basic and acidic residues" evidence="6">
    <location>
        <begin position="677"/>
        <end position="709"/>
    </location>
</feature>
<protein>
    <recommendedName>
        <fullName evidence="3">peptidylprolyl isomerase</fullName>
        <ecNumber evidence="3">5.2.1.8</ecNumber>
    </recommendedName>
</protein>
<evidence type="ECO:0000256" key="3">
    <source>
        <dbReference type="ARBA" id="ARBA00013194"/>
    </source>
</evidence>
<dbReference type="OrthoDB" id="687151at2759"/>